<comment type="caution">
    <text evidence="4">The sequence shown here is derived from an EMBL/GenBank/DDBJ whole genome shotgun (WGS) entry which is preliminary data.</text>
</comment>
<dbReference type="Proteomes" id="UP000717696">
    <property type="component" value="Unassembled WGS sequence"/>
</dbReference>
<keyword evidence="1" id="KW-0053">Apoptosis</keyword>
<dbReference type="EMBL" id="JAGMUU010000029">
    <property type="protein sequence ID" value="KAH7120110.1"/>
    <property type="molecule type" value="Genomic_DNA"/>
</dbReference>
<dbReference type="AlphaFoldDB" id="A0A9P9II34"/>
<dbReference type="InterPro" id="IPR036034">
    <property type="entry name" value="PDZ_sf"/>
</dbReference>
<keyword evidence="5" id="KW-1185">Reference proteome</keyword>
<dbReference type="GO" id="GO:0006915">
    <property type="term" value="P:apoptotic process"/>
    <property type="evidence" value="ECO:0007669"/>
    <property type="project" value="UniProtKB-KW"/>
</dbReference>
<dbReference type="Pfam" id="PF12812">
    <property type="entry name" value="PDZ_1"/>
    <property type="match status" value="1"/>
</dbReference>
<dbReference type="PANTHER" id="PTHR46366:SF8">
    <property type="entry name" value="PRO-APOPTOTIC SERINE PROTEASE NMA111"/>
    <property type="match status" value="1"/>
</dbReference>
<feature type="domain" description="PDZ-like" evidence="3">
    <location>
        <begin position="158"/>
        <end position="228"/>
    </location>
</feature>
<gene>
    <name evidence="4" type="ORF">B0J13DRAFT_649470</name>
</gene>
<evidence type="ECO:0000313" key="5">
    <source>
        <dbReference type="Proteomes" id="UP000717696"/>
    </source>
</evidence>
<evidence type="ECO:0000256" key="1">
    <source>
        <dbReference type="ARBA" id="ARBA00022703"/>
    </source>
</evidence>
<accession>A0A9P9II34</accession>
<evidence type="ECO:0000256" key="2">
    <source>
        <dbReference type="ARBA" id="ARBA00022737"/>
    </source>
</evidence>
<dbReference type="PANTHER" id="PTHR46366">
    <property type="entry name" value="PRO-APOPTOTIC SERINE PROTEASE NMA111"/>
    <property type="match status" value="1"/>
</dbReference>
<evidence type="ECO:0000259" key="3">
    <source>
        <dbReference type="Pfam" id="PF12812"/>
    </source>
</evidence>
<protein>
    <recommendedName>
        <fullName evidence="3">PDZ-like domain-containing protein</fullName>
    </recommendedName>
</protein>
<organism evidence="4 5">
    <name type="scientific">Dactylonectria estremocensis</name>
    <dbReference type="NCBI Taxonomy" id="1079267"/>
    <lineage>
        <taxon>Eukaryota</taxon>
        <taxon>Fungi</taxon>
        <taxon>Dikarya</taxon>
        <taxon>Ascomycota</taxon>
        <taxon>Pezizomycotina</taxon>
        <taxon>Sordariomycetes</taxon>
        <taxon>Hypocreomycetidae</taxon>
        <taxon>Hypocreales</taxon>
        <taxon>Nectriaceae</taxon>
        <taxon>Dactylonectria</taxon>
    </lineage>
</organism>
<sequence>MQYDSGQYGDGAILSDTPAHEGDTLTFVGYDANKHHLEVPVTVTQVVPISSPVDLETLRYRLTNRDEVVVDKLEPCQRCDHGALLTKDGKVNALWLSHSPEQRNGFAIPASLLLPSINAIHPTNIDAEEDVDAIVVRAGELLSLSVPLMDVKDAEAGRVVQFYGATVQRLPLAVRQQVARLPSEVYVAAVDCGSPAHYWRLPTSAFITHISHQPTPTSDYLVEEVHKIASKTDFTVTIRSLNDSQSVLYLKNDDYFPLKEQIE</sequence>
<dbReference type="SUPFAM" id="SSF50156">
    <property type="entry name" value="PDZ domain-like"/>
    <property type="match status" value="1"/>
</dbReference>
<proteinExistence type="predicted"/>
<dbReference type="OrthoDB" id="4217619at2759"/>
<evidence type="ECO:0000313" key="4">
    <source>
        <dbReference type="EMBL" id="KAH7120110.1"/>
    </source>
</evidence>
<dbReference type="InterPro" id="IPR025926">
    <property type="entry name" value="PDZ-like_dom"/>
</dbReference>
<reference evidence="4" key="1">
    <citation type="journal article" date="2021" name="Nat. Commun.">
        <title>Genetic determinants of endophytism in the Arabidopsis root mycobiome.</title>
        <authorList>
            <person name="Mesny F."/>
            <person name="Miyauchi S."/>
            <person name="Thiergart T."/>
            <person name="Pickel B."/>
            <person name="Atanasova L."/>
            <person name="Karlsson M."/>
            <person name="Huettel B."/>
            <person name="Barry K.W."/>
            <person name="Haridas S."/>
            <person name="Chen C."/>
            <person name="Bauer D."/>
            <person name="Andreopoulos W."/>
            <person name="Pangilinan J."/>
            <person name="LaButti K."/>
            <person name="Riley R."/>
            <person name="Lipzen A."/>
            <person name="Clum A."/>
            <person name="Drula E."/>
            <person name="Henrissat B."/>
            <person name="Kohler A."/>
            <person name="Grigoriev I.V."/>
            <person name="Martin F.M."/>
            <person name="Hacquard S."/>
        </authorList>
    </citation>
    <scope>NUCLEOTIDE SEQUENCE</scope>
    <source>
        <strain evidence="4">MPI-CAGE-AT-0021</strain>
    </source>
</reference>
<name>A0A9P9II34_9HYPO</name>
<keyword evidence="2" id="KW-0677">Repeat</keyword>